<accession>A0A318I2R5</accession>
<organism evidence="1 2">
    <name type="scientific">Hoylesella shahii DSM 15611 = JCM 12083</name>
    <dbReference type="NCBI Taxonomy" id="1122991"/>
    <lineage>
        <taxon>Bacteria</taxon>
        <taxon>Pseudomonadati</taxon>
        <taxon>Bacteroidota</taxon>
        <taxon>Bacteroidia</taxon>
        <taxon>Bacteroidales</taxon>
        <taxon>Prevotellaceae</taxon>
        <taxon>Hoylesella</taxon>
    </lineage>
</organism>
<gene>
    <name evidence="1" type="ORF">EJ73_00665</name>
</gene>
<dbReference type="Proteomes" id="UP000248314">
    <property type="component" value="Unassembled WGS sequence"/>
</dbReference>
<protein>
    <submittedName>
        <fullName evidence="1">Uncharacterized protein</fullName>
    </submittedName>
</protein>
<dbReference type="EMBL" id="QJJX01000005">
    <property type="protein sequence ID" value="PXX23676.1"/>
    <property type="molecule type" value="Genomic_DNA"/>
</dbReference>
<sequence length="63" mass="7278">MKNKEVGPCEGRARKNEEISHKRKTLNLFAQVQRLHGVVYKQSPDARQSSHQGKKFYFLGSSF</sequence>
<dbReference type="AlphaFoldDB" id="A0A318I2R5"/>
<comment type="caution">
    <text evidence="1">The sequence shown here is derived from an EMBL/GenBank/DDBJ whole genome shotgun (WGS) entry which is preliminary data.</text>
</comment>
<proteinExistence type="predicted"/>
<reference evidence="1 2" key="1">
    <citation type="submission" date="2018-05" db="EMBL/GenBank/DDBJ databases">
        <title>Genomic Encyclopedia of Type Strains, Phase I: the one thousand microbial genomes (KMG-I) project.</title>
        <authorList>
            <person name="Kyrpides N."/>
        </authorList>
    </citation>
    <scope>NUCLEOTIDE SEQUENCE [LARGE SCALE GENOMIC DNA]</scope>
    <source>
        <strain evidence="1 2">DSM 15611</strain>
    </source>
</reference>
<name>A0A318I2R5_9BACT</name>
<keyword evidence="2" id="KW-1185">Reference proteome</keyword>
<evidence type="ECO:0000313" key="1">
    <source>
        <dbReference type="EMBL" id="PXX23676.1"/>
    </source>
</evidence>
<evidence type="ECO:0000313" key="2">
    <source>
        <dbReference type="Proteomes" id="UP000248314"/>
    </source>
</evidence>